<proteinExistence type="predicted"/>
<dbReference type="EMBL" id="CP091244">
    <property type="protein sequence ID" value="UJS22743.1"/>
    <property type="molecule type" value="Genomic_DNA"/>
</dbReference>
<gene>
    <name evidence="1" type="ORF">L2Y54_12405</name>
</gene>
<accession>A0ABY3SU75</accession>
<evidence type="ECO:0000313" key="1">
    <source>
        <dbReference type="EMBL" id="UJS22743.1"/>
    </source>
</evidence>
<dbReference type="RefSeq" id="WP_236496431.1">
    <property type="nucleotide sequence ID" value="NZ_CP091244.1"/>
</dbReference>
<evidence type="ECO:0008006" key="3">
    <source>
        <dbReference type="Google" id="ProtNLM"/>
    </source>
</evidence>
<protein>
    <recommendedName>
        <fullName evidence="3">Lipoprotein</fullName>
    </recommendedName>
</protein>
<keyword evidence="2" id="KW-1185">Reference proteome</keyword>
<organism evidence="1 2">
    <name type="scientific">Thiothrix winogradskyi</name>
    <dbReference type="NCBI Taxonomy" id="96472"/>
    <lineage>
        <taxon>Bacteria</taxon>
        <taxon>Pseudomonadati</taxon>
        <taxon>Pseudomonadota</taxon>
        <taxon>Gammaproteobacteria</taxon>
        <taxon>Thiotrichales</taxon>
        <taxon>Thiotrichaceae</taxon>
        <taxon>Thiothrix</taxon>
    </lineage>
</organism>
<evidence type="ECO:0000313" key="2">
    <source>
        <dbReference type="Proteomes" id="UP001054801"/>
    </source>
</evidence>
<dbReference type="Proteomes" id="UP001054801">
    <property type="component" value="Chromosome"/>
</dbReference>
<sequence length="186" mass="20179">MNKKSDVLGRAVFSPKCLSYAIVICSSLLTGCSNLPLLGMADDSVEINPSNLDDYVRNQDDVYKGLLQLASLAGEPASPAEWNQFIMAGVQYSNQKCEIYLNSAMKGDADIAARYVIHNLQRQYVEKLVANQYSNRVAAFSALQGYGKLCSPNNVQALKTGNARIAQPGKATDGGVNLVPYVRIEP</sequence>
<dbReference type="PROSITE" id="PS51257">
    <property type="entry name" value="PROKAR_LIPOPROTEIN"/>
    <property type="match status" value="1"/>
</dbReference>
<reference evidence="1" key="1">
    <citation type="journal article" date="2022" name="Microorganisms">
        <title>Two New Species of Filamentous Sulfur Bacteria of the Genus Thiothrix, Thiothrix winogradskyi sp. nov. and 'Candidatus Thiothrix sulfatifontis' sp. nov.</title>
        <authorList>
            <person name="Ravin N.V."/>
            <person name="Rossetti S."/>
            <person name="Beletsky A.V."/>
            <person name="Kadnikov V.V."/>
            <person name="Rudenko T.S."/>
            <person name="Smolyakov D.D."/>
            <person name="Moskvitina M.I."/>
            <person name="Gureeva M.V."/>
            <person name="Mardanov A.V."/>
            <person name="Grabovich M.Y."/>
        </authorList>
    </citation>
    <scope>NUCLEOTIDE SEQUENCE</scope>
    <source>
        <strain evidence="1">CT3</strain>
    </source>
</reference>
<name>A0ABY3SU75_9GAMM</name>